<dbReference type="Proteomes" id="UP001140087">
    <property type="component" value="Unassembled WGS sequence"/>
</dbReference>
<accession>A0ACC1L3B3</accession>
<evidence type="ECO:0000313" key="2">
    <source>
        <dbReference type="Proteomes" id="UP001140087"/>
    </source>
</evidence>
<keyword evidence="2" id="KW-1185">Reference proteome</keyword>
<keyword evidence="1" id="KW-0812">Transmembrane</keyword>
<dbReference type="EMBL" id="JANBUN010001114">
    <property type="protein sequence ID" value="KAJ2799602.1"/>
    <property type="molecule type" value="Genomic_DNA"/>
</dbReference>
<keyword evidence="1" id="KW-0472">Membrane</keyword>
<gene>
    <name evidence="1" type="primary">CLPTM1L</name>
    <name evidence="1" type="ORF">H4R21_003490</name>
</gene>
<name>A0ACC1L3B3_9FUNG</name>
<reference evidence="1" key="1">
    <citation type="submission" date="2022-07" db="EMBL/GenBank/DDBJ databases">
        <title>Phylogenomic reconstructions and comparative analyses of Kickxellomycotina fungi.</title>
        <authorList>
            <person name="Reynolds N.K."/>
            <person name="Stajich J.E."/>
            <person name="Barry K."/>
            <person name="Grigoriev I.V."/>
            <person name="Crous P."/>
            <person name="Smith M.E."/>
        </authorList>
    </citation>
    <scope>NUCLEOTIDE SEQUENCE</scope>
    <source>
        <strain evidence="1">BCRC 34780</strain>
    </source>
</reference>
<sequence>MAGRVGKAASALAVLAFCWYMRLIARVALELFYPATHVPILKPLPKVPPGTLSQGLAWREPFEYEASVYVSPLDSFLEAEFFNASALVWSLEPQSLAQRRPHFDMHLQVSIPEPMRTTNATSLYAFLFVQKAGQSTPHPNLRDPRLAYARAELVQARPRRVDRKHSLVDGKDAADQETSEPHGDHSAGPWVPHGKTRLSWEIVLEDNVFFGWRMPLDIAPYVRVGPSDPPHTFPYIPLAWENPLAARLKHWTPLTTHTSVSEKTPLETVTFEVEASLRGVGLGWFRFCNHVHHGLQELVSSRSLISYTEADVDSLKEMVYEVNPTMLLITIVAMALHMLFEFLAYKEDVSFWSSKSKADLHGISRSSVLMGVASSWIRLLYMWDQRRDTNVVVLFGTGASALVEGWRLTKVLSLADLALWRRRAPKREPSAESEQKGQTQPEPTEDARLRERVQREVDQQTGWYMARVCVPLLVAYAAFSLVYQKHESHMSWLINVSLVTVYSLEFIGMWPQLLINHKLKTVEMLPLTAFLYRFLVTFIDDLYALVIPMPLLERIGTLRDDVVFVVLCYQWLKFPRRKSGQGKTKSETRSTTESPADAEAPMSKPTSSKKTD</sequence>
<evidence type="ECO:0000313" key="1">
    <source>
        <dbReference type="EMBL" id="KAJ2799602.1"/>
    </source>
</evidence>
<comment type="caution">
    <text evidence="1">The sequence shown here is derived from an EMBL/GenBank/DDBJ whole genome shotgun (WGS) entry which is preliminary data.</text>
</comment>
<organism evidence="1 2">
    <name type="scientific">Coemansia helicoidea</name>
    <dbReference type="NCBI Taxonomy" id="1286919"/>
    <lineage>
        <taxon>Eukaryota</taxon>
        <taxon>Fungi</taxon>
        <taxon>Fungi incertae sedis</taxon>
        <taxon>Zoopagomycota</taxon>
        <taxon>Kickxellomycotina</taxon>
        <taxon>Kickxellomycetes</taxon>
        <taxon>Kickxellales</taxon>
        <taxon>Kickxellaceae</taxon>
        <taxon>Coemansia</taxon>
    </lineage>
</organism>
<protein>
    <submittedName>
        <fullName evidence="1">Cleft lip and palate associated transmembrane protein 1</fullName>
    </submittedName>
</protein>
<proteinExistence type="predicted"/>